<dbReference type="Pfam" id="PF03492">
    <property type="entry name" value="Methyltransf_7"/>
    <property type="match status" value="2"/>
</dbReference>
<proteinExistence type="predicted"/>
<dbReference type="EMBL" id="JAGKQH010000003">
    <property type="protein sequence ID" value="KAG6603958.1"/>
    <property type="molecule type" value="Genomic_DNA"/>
</dbReference>
<gene>
    <name evidence="1" type="primary">SAMT</name>
    <name evidence="1" type="ORF">SDJN03_04567</name>
</gene>
<comment type="caution">
    <text evidence="1">The sequence shown here is derived from an EMBL/GenBank/DDBJ whole genome shotgun (WGS) entry which is preliminary data.</text>
</comment>
<dbReference type="Proteomes" id="UP000685013">
    <property type="component" value="Chromosome 3"/>
</dbReference>
<protein>
    <submittedName>
        <fullName evidence="1">Salicylate carboxymethyltransferase</fullName>
    </submittedName>
</protein>
<dbReference type="GO" id="GO:0008168">
    <property type="term" value="F:methyltransferase activity"/>
    <property type="evidence" value="ECO:0007669"/>
    <property type="project" value="InterPro"/>
</dbReference>
<reference evidence="1 2" key="1">
    <citation type="journal article" date="2021" name="Hortic Res">
        <title>The domestication of Cucurbita argyrosperma as revealed by the genome of its wild relative.</title>
        <authorList>
            <person name="Barrera-Redondo J."/>
            <person name="Sanchez-de la Vega G."/>
            <person name="Aguirre-Liguori J.A."/>
            <person name="Castellanos-Morales G."/>
            <person name="Gutierrez-Guerrero Y.T."/>
            <person name="Aguirre-Dugua X."/>
            <person name="Aguirre-Planter E."/>
            <person name="Tenaillon M.I."/>
            <person name="Lira-Saade R."/>
            <person name="Eguiarte L.E."/>
        </authorList>
    </citation>
    <scope>NUCLEOTIDE SEQUENCE [LARGE SCALE GENOMIC DNA]</scope>
    <source>
        <strain evidence="1">JBR-2021</strain>
    </source>
</reference>
<feature type="non-terminal residue" evidence="1">
    <location>
        <position position="1"/>
    </location>
</feature>
<sequence>MGGSVDDEKEVCMAVGVGDGSYAKNSLLQAISTAWPIIKEAIQDLCTQNIPTTFNIADLGLFPDKTLHFVHSSYCLQWLSQVPEGMEIENKGNIFIDSTSPENVIEAYHRQFQKDFSLFLKCRAEEVVVGGRMVHTIIGRTDGYPSNKDYCYALQLLNLALNKMVAEGMVEEEKMDRFNIPNFMPSPQEIKDEIQKEGSFMIKRLEVSRIDWNFYNIDSTSVDVGVDSSYNIAKCIRSVMEPLMIPHFGEAIMEQLFDRSWGPQLCQKLLTSDLGCASGPNTLMIVSNLIKQLHHFYQNLPNQSLNYQIFFNDLPANDFNAIFRSLPGLLDNLKAQIGGDFGPCFFYGVPGSFYGRLFPDKTLHFVHSSYSLHWLSQGMVEKEKMDRFNIPNFMPTPQEIKEEIQKEGSFMIKRLEMSRIDWNFYNIDASSVGVGVDSSYNIAKCIRSVMEPLMIPHFGEAIMEQLFDSYRKIVKDEMANKKIEFINLTVSLIRI</sequence>
<name>A0AAV6NW28_9ROSI</name>
<dbReference type="PANTHER" id="PTHR31009">
    <property type="entry name" value="S-ADENOSYL-L-METHIONINE:CARBOXYL METHYLTRANSFERASE FAMILY PROTEIN"/>
    <property type="match status" value="1"/>
</dbReference>
<keyword evidence="2" id="KW-1185">Reference proteome</keyword>
<organism evidence="1 2">
    <name type="scientific">Cucurbita argyrosperma subsp. sororia</name>
    <dbReference type="NCBI Taxonomy" id="37648"/>
    <lineage>
        <taxon>Eukaryota</taxon>
        <taxon>Viridiplantae</taxon>
        <taxon>Streptophyta</taxon>
        <taxon>Embryophyta</taxon>
        <taxon>Tracheophyta</taxon>
        <taxon>Spermatophyta</taxon>
        <taxon>Magnoliopsida</taxon>
        <taxon>eudicotyledons</taxon>
        <taxon>Gunneridae</taxon>
        <taxon>Pentapetalae</taxon>
        <taxon>rosids</taxon>
        <taxon>fabids</taxon>
        <taxon>Cucurbitales</taxon>
        <taxon>Cucurbitaceae</taxon>
        <taxon>Cucurbiteae</taxon>
        <taxon>Cucurbita</taxon>
    </lineage>
</organism>
<evidence type="ECO:0000313" key="2">
    <source>
        <dbReference type="Proteomes" id="UP000685013"/>
    </source>
</evidence>
<dbReference type="InterPro" id="IPR005299">
    <property type="entry name" value="MeTrfase_7"/>
</dbReference>
<evidence type="ECO:0000313" key="1">
    <source>
        <dbReference type="EMBL" id="KAG6603958.1"/>
    </source>
</evidence>
<accession>A0AAV6NW28</accession>
<dbReference type="AlphaFoldDB" id="A0AAV6NW28"/>